<evidence type="ECO:0000256" key="1">
    <source>
        <dbReference type="ARBA" id="ARBA00022801"/>
    </source>
</evidence>
<reference evidence="3" key="1">
    <citation type="submission" date="2017-02" db="EMBL/GenBank/DDBJ databases">
        <title>Delving into the versatile metabolic prowess of the omnipresent phylum Bacteroidetes.</title>
        <authorList>
            <person name="Nobu M.K."/>
            <person name="Mei R."/>
            <person name="Narihiro T."/>
            <person name="Kuroda K."/>
            <person name="Liu W.-T."/>
        </authorList>
    </citation>
    <scope>NUCLEOTIDE SEQUENCE</scope>
    <source>
        <strain evidence="3">ADurb.Bin417</strain>
    </source>
</reference>
<dbReference type="PANTHER" id="PTHR48081:SF6">
    <property type="entry name" value="PEPTIDASE S9 PROLYL OLIGOPEPTIDASE CATALYTIC DOMAIN-CONTAINING PROTEIN"/>
    <property type="match status" value="1"/>
</dbReference>
<proteinExistence type="predicted"/>
<feature type="domain" description="BD-FAE-like" evidence="2">
    <location>
        <begin position="2"/>
        <end position="179"/>
    </location>
</feature>
<dbReference type="InterPro" id="IPR050300">
    <property type="entry name" value="GDXG_lipolytic_enzyme"/>
</dbReference>
<organism evidence="3">
    <name type="scientific">candidate division TA06 bacterium ADurb.Bin417</name>
    <dbReference type="NCBI Taxonomy" id="1852828"/>
    <lineage>
        <taxon>Bacteria</taxon>
        <taxon>Bacteria division TA06</taxon>
    </lineage>
</organism>
<dbReference type="InterPro" id="IPR029058">
    <property type="entry name" value="AB_hydrolase_fold"/>
</dbReference>
<protein>
    <submittedName>
        <fullName evidence="3">Acetylxylan esterase</fullName>
        <ecNumber evidence="3">3.1.1.72</ecNumber>
    </submittedName>
</protein>
<dbReference type="InterPro" id="IPR049492">
    <property type="entry name" value="BD-FAE-like_dom"/>
</dbReference>
<evidence type="ECO:0000313" key="3">
    <source>
        <dbReference type="EMBL" id="OPZ91687.1"/>
    </source>
</evidence>
<gene>
    <name evidence="3" type="primary">axeA1</name>
    <name evidence="3" type="ORF">BWY73_01030</name>
</gene>
<keyword evidence="1 3" id="KW-0378">Hydrolase</keyword>
<comment type="caution">
    <text evidence="3">The sequence shown here is derived from an EMBL/GenBank/DDBJ whole genome shotgun (WGS) entry which is preliminary data.</text>
</comment>
<dbReference type="Pfam" id="PF20434">
    <property type="entry name" value="BD-FAE"/>
    <property type="match status" value="1"/>
</dbReference>
<dbReference type="EMBL" id="MWAK01000156">
    <property type="protein sequence ID" value="OPZ91687.1"/>
    <property type="molecule type" value="Genomic_DNA"/>
</dbReference>
<dbReference type="SUPFAM" id="SSF53474">
    <property type="entry name" value="alpha/beta-Hydrolases"/>
    <property type="match status" value="1"/>
</dbReference>
<name>A0A1V5MEL2_UNCT6</name>
<dbReference type="EC" id="3.1.1.72" evidence="3"/>
<dbReference type="GO" id="GO:0046555">
    <property type="term" value="F:acetylxylan esterase activity"/>
    <property type="evidence" value="ECO:0007669"/>
    <property type="project" value="UniProtKB-EC"/>
</dbReference>
<dbReference type="Gene3D" id="3.40.50.1820">
    <property type="entry name" value="alpha/beta hydrolase"/>
    <property type="match status" value="1"/>
</dbReference>
<accession>A0A1V5MEL2</accession>
<dbReference type="AlphaFoldDB" id="A0A1V5MEL2"/>
<dbReference type="Proteomes" id="UP000485484">
    <property type="component" value="Unassembled WGS sequence"/>
</dbReference>
<dbReference type="PANTHER" id="PTHR48081">
    <property type="entry name" value="AB HYDROLASE SUPERFAMILY PROTEIN C4A8.06C"/>
    <property type="match status" value="1"/>
</dbReference>
<evidence type="ECO:0000259" key="2">
    <source>
        <dbReference type="Pfam" id="PF20434"/>
    </source>
</evidence>
<sequence>MIVLPGGAYHHHADHEAGAVARWLNSFGLQAFVLRYRLEPHPAPLQDLQRAVRLVRHQAGCWRVNPDRVGVLGFSAGGHLAATLATHFDGGDPSAADPVERFGCRPDAVILGYAGICFGRFRHHGSFQRLLGDNPTEAQVRDVSCDELVGPDTPPAFLWHTAADASVPVNNSFCFAEALHRHGVPFELHVFPFGRHGLGLARELPEVARWTDLCRDWLLRLGF</sequence>